<dbReference type="Gene3D" id="3.40.50.2000">
    <property type="entry name" value="Glycogen Phosphorylase B"/>
    <property type="match status" value="2"/>
</dbReference>
<protein>
    <submittedName>
        <fullName evidence="4">Glycosyltransferase family 4 protein</fullName>
        <ecNumber evidence="4">2.4.-.-</ecNumber>
    </submittedName>
</protein>
<evidence type="ECO:0000259" key="3">
    <source>
        <dbReference type="Pfam" id="PF13439"/>
    </source>
</evidence>
<dbReference type="EMBL" id="CP155447">
    <property type="protein sequence ID" value="XBH03831.1"/>
    <property type="molecule type" value="Genomic_DNA"/>
</dbReference>
<dbReference type="PANTHER" id="PTHR12526:SF510">
    <property type="entry name" value="D-INOSITOL 3-PHOSPHATE GLYCOSYLTRANSFERASE"/>
    <property type="match status" value="1"/>
</dbReference>
<proteinExistence type="predicted"/>
<name>A0AAU7CF16_9BACT</name>
<dbReference type="PANTHER" id="PTHR12526">
    <property type="entry name" value="GLYCOSYLTRANSFERASE"/>
    <property type="match status" value="1"/>
</dbReference>
<dbReference type="GO" id="GO:0016757">
    <property type="term" value="F:glycosyltransferase activity"/>
    <property type="evidence" value="ECO:0007669"/>
    <property type="project" value="UniProtKB-KW"/>
</dbReference>
<dbReference type="AlphaFoldDB" id="A0AAU7CF16"/>
<keyword evidence="2 4" id="KW-0808">Transferase</keyword>
<dbReference type="InterPro" id="IPR028098">
    <property type="entry name" value="Glyco_trans_4-like_N"/>
</dbReference>
<organism evidence="4">
    <name type="scientific">Singulisphaera sp. Ch08</name>
    <dbReference type="NCBI Taxonomy" id="3120278"/>
    <lineage>
        <taxon>Bacteria</taxon>
        <taxon>Pseudomonadati</taxon>
        <taxon>Planctomycetota</taxon>
        <taxon>Planctomycetia</taxon>
        <taxon>Isosphaerales</taxon>
        <taxon>Isosphaeraceae</taxon>
        <taxon>Singulisphaera</taxon>
    </lineage>
</organism>
<dbReference type="SUPFAM" id="SSF53756">
    <property type="entry name" value="UDP-Glycosyltransferase/glycogen phosphorylase"/>
    <property type="match status" value="1"/>
</dbReference>
<evidence type="ECO:0000256" key="1">
    <source>
        <dbReference type="ARBA" id="ARBA00022676"/>
    </source>
</evidence>
<reference evidence="4" key="1">
    <citation type="submission" date="2024-05" db="EMBL/GenBank/DDBJ databases">
        <title>Planctomycetes of the genus Singulisphaera possess chitinolytic capabilities.</title>
        <authorList>
            <person name="Ivanova A."/>
        </authorList>
    </citation>
    <scope>NUCLEOTIDE SEQUENCE</scope>
    <source>
        <strain evidence="4">Ch08T</strain>
    </source>
</reference>
<sequence>MDDSKVRVCYALSYFHPLESGAERQALAQGVELVKRGHSVQVVTHAVDGLARDEDVQGIQVHRWVRSSRVGPLFAVSFVAGVIRALRRLRGSYDLIHTHQGLWEAIATGLGRQTFGGVPTLVQPASSGYYGEAEELSRTKGFPLLRRLILRNHAFAAISADIEDQWLRLGVPPERMFRMASGVDAVHYRPGKSEIESALLPRPRVMFTGRLHPQKNLMRLLDAWPAVAKLTSANLILVGQGPEHDRLKARVAELGIADRVQFAGAVNDPADILRAADLFVLPSVAEGMSNSLLEAMATALPCVASGIGGNVDLIGEGVGRLVIGDDPAMWSDALIEILGDRDHASRMGATARHRVETEFALPIVVDRYLTLYRHLLAERSTSRSDRPW</sequence>
<evidence type="ECO:0000256" key="2">
    <source>
        <dbReference type="ARBA" id="ARBA00022679"/>
    </source>
</evidence>
<evidence type="ECO:0000313" key="4">
    <source>
        <dbReference type="EMBL" id="XBH03831.1"/>
    </source>
</evidence>
<feature type="domain" description="Glycosyltransferase subfamily 4-like N-terminal" evidence="3">
    <location>
        <begin position="21"/>
        <end position="185"/>
    </location>
</feature>
<keyword evidence="1 4" id="KW-0328">Glycosyltransferase</keyword>
<dbReference type="CDD" id="cd03801">
    <property type="entry name" value="GT4_PimA-like"/>
    <property type="match status" value="1"/>
</dbReference>
<dbReference type="Pfam" id="PF13439">
    <property type="entry name" value="Glyco_transf_4"/>
    <property type="match status" value="1"/>
</dbReference>
<dbReference type="RefSeq" id="WP_406696573.1">
    <property type="nucleotide sequence ID" value="NZ_CP155447.1"/>
</dbReference>
<dbReference type="EC" id="2.4.-.-" evidence="4"/>
<gene>
    <name evidence="4" type="ORF">V5E97_36875</name>
</gene>
<dbReference type="Pfam" id="PF13692">
    <property type="entry name" value="Glyco_trans_1_4"/>
    <property type="match status" value="1"/>
</dbReference>
<accession>A0AAU7CF16</accession>